<dbReference type="SMART" id="SM00943">
    <property type="entry name" value="Prim-Pol"/>
    <property type="match status" value="1"/>
</dbReference>
<dbReference type="SUPFAM" id="SSF56747">
    <property type="entry name" value="Prim-pol domain"/>
    <property type="match status" value="1"/>
</dbReference>
<reference evidence="2" key="1">
    <citation type="submission" date="2020-09" db="EMBL/GenBank/DDBJ databases">
        <title>A new high-throughput screening method to detect antimicrobial volatiles from metagenomic clone libraries.</title>
        <authorList>
            <person name="Stocker F."/>
            <person name="Obermeier M."/>
            <person name="Resch K."/>
            <person name="Berg G."/>
            <person name="Mueller Bogota C.A."/>
        </authorList>
    </citation>
    <scope>NUCLEOTIDE SEQUENCE</scope>
</reference>
<dbReference type="AlphaFoldDB" id="A0A7L9QBT6"/>
<name>A0A7L9QBT6_9ZZZZ</name>
<accession>A0A7L9QBT6</accession>
<protein>
    <recommendedName>
        <fullName evidence="1">DNA primase/polymerase bifunctional N-terminal domain-containing protein</fullName>
    </recommendedName>
</protein>
<proteinExistence type="predicted"/>
<dbReference type="InterPro" id="IPR015330">
    <property type="entry name" value="DNA_primase/pol_bifunc_N"/>
</dbReference>
<organism evidence="2">
    <name type="scientific">uncultured organism</name>
    <dbReference type="NCBI Taxonomy" id="155900"/>
    <lineage>
        <taxon>unclassified sequences</taxon>
        <taxon>environmental samples</taxon>
    </lineage>
</organism>
<dbReference type="Pfam" id="PF09250">
    <property type="entry name" value="Prim-Pol"/>
    <property type="match status" value="1"/>
</dbReference>
<evidence type="ECO:0000259" key="1">
    <source>
        <dbReference type="SMART" id="SM00943"/>
    </source>
</evidence>
<feature type="domain" description="DNA primase/polymerase bifunctional N-terminal" evidence="1">
    <location>
        <begin position="50"/>
        <end position="191"/>
    </location>
</feature>
<dbReference type="CDD" id="cd04859">
    <property type="entry name" value="Prim_Pol"/>
    <property type="match status" value="1"/>
</dbReference>
<dbReference type="EMBL" id="MW000467">
    <property type="protein sequence ID" value="QOL00349.1"/>
    <property type="molecule type" value="Genomic_DNA"/>
</dbReference>
<evidence type="ECO:0000313" key="2">
    <source>
        <dbReference type="EMBL" id="QOL00349.1"/>
    </source>
</evidence>
<sequence length="192" mass="20675">MNYPTREQQYVQAILSGNLGLRARLEHELDELGRTEDERLSAPDALGKAALWYAKQGVAVFPCEPRGKQPLTAHGFKDASTDLAVVRAWWTATPAANIGAPTGITFDVIDIDGPEGVGVIYGGDVQIPDEIGHAMTSRQAGHHVFIKPTGSGNRASMYPSVDFRGVGGYVVLPPSVGANGNRYVWTRPLDFS</sequence>